<gene>
    <name evidence="2" type="ORF">GCM10022207_71260</name>
</gene>
<reference evidence="3" key="1">
    <citation type="journal article" date="2019" name="Int. J. Syst. Evol. Microbiol.">
        <title>The Global Catalogue of Microorganisms (GCM) 10K type strain sequencing project: providing services to taxonomists for standard genome sequencing and annotation.</title>
        <authorList>
            <consortium name="The Broad Institute Genomics Platform"/>
            <consortium name="The Broad Institute Genome Sequencing Center for Infectious Disease"/>
            <person name="Wu L."/>
            <person name="Ma J."/>
        </authorList>
    </citation>
    <scope>NUCLEOTIDE SEQUENCE [LARGE SCALE GENOMIC DNA]</scope>
    <source>
        <strain evidence="3">JCM 16578</strain>
    </source>
</reference>
<dbReference type="Pfam" id="PF18238">
    <property type="entry name" value="LnmK_N_HDF"/>
    <property type="match status" value="1"/>
</dbReference>
<sequence length="310" mass="33689">MRTSDTAVTLSPSRHVVVTPGMCSGGSLLFGRIGDWTWDAVADACGMNVHAARTPAGKPAYLAFYYFHVRGGRTVHPHGLTFGDELRVTSRVFRLGGSSVITLHRLAPADLSLPDALLDPAEVYEDPYPDCLYAQNFNRWVARTETGNTGLAQVLPTGFDDADLPRLPNRYSPRALVGAARAAGAFHPAGPPGFTEAGGSHTVEYTLDVVRDLNGAGLMYFASYFSIFDTALLRLWHSLGRTDAQFLRRRVTDQRIAYVGNADPGAVFTITLHRWLHPDRPGSEAVDMALREKATDRLIAVCAVETDTGS</sequence>
<dbReference type="EMBL" id="BAAAZA010000030">
    <property type="protein sequence ID" value="GAA3893134.1"/>
    <property type="molecule type" value="Genomic_DNA"/>
</dbReference>
<dbReference type="Proteomes" id="UP001501563">
    <property type="component" value="Unassembled WGS sequence"/>
</dbReference>
<evidence type="ECO:0000313" key="3">
    <source>
        <dbReference type="Proteomes" id="UP001501563"/>
    </source>
</evidence>
<feature type="domain" description="LnmK N-terminal" evidence="1">
    <location>
        <begin position="14"/>
        <end position="188"/>
    </location>
</feature>
<evidence type="ECO:0000313" key="2">
    <source>
        <dbReference type="EMBL" id="GAA3893134.1"/>
    </source>
</evidence>
<dbReference type="InterPro" id="IPR040718">
    <property type="entry name" value="LnmK_N_HDF"/>
</dbReference>
<accession>A0ABP7L4P8</accession>
<keyword evidence="3" id="KW-1185">Reference proteome</keyword>
<name>A0ABP7L4P8_9ACTN</name>
<dbReference type="RefSeq" id="WP_345553279.1">
    <property type="nucleotide sequence ID" value="NZ_BAAAZA010000030.1"/>
</dbReference>
<protein>
    <recommendedName>
        <fullName evidence="1">LnmK N-terminal domain-containing protein</fullName>
    </recommendedName>
</protein>
<organism evidence="2 3">
    <name type="scientific">Streptomyces lannensis</name>
    <dbReference type="NCBI Taxonomy" id="766498"/>
    <lineage>
        <taxon>Bacteria</taxon>
        <taxon>Bacillati</taxon>
        <taxon>Actinomycetota</taxon>
        <taxon>Actinomycetes</taxon>
        <taxon>Kitasatosporales</taxon>
        <taxon>Streptomycetaceae</taxon>
        <taxon>Streptomyces</taxon>
    </lineage>
</organism>
<dbReference type="InterPro" id="IPR024091">
    <property type="entry name" value="LnmK-like_bifun_acyl/decarbox"/>
</dbReference>
<dbReference type="Gene3D" id="3.10.129.10">
    <property type="entry name" value="Hotdog Thioesterase"/>
    <property type="match status" value="1"/>
</dbReference>
<comment type="caution">
    <text evidence="2">The sequence shown here is derived from an EMBL/GenBank/DDBJ whole genome shotgun (WGS) entry which is preliminary data.</text>
</comment>
<proteinExistence type="predicted"/>
<dbReference type="NCBIfam" id="TIGR04098">
    <property type="entry name" value="LnmK_bifunc"/>
    <property type="match status" value="1"/>
</dbReference>
<evidence type="ECO:0000259" key="1">
    <source>
        <dbReference type="Pfam" id="PF18238"/>
    </source>
</evidence>